<dbReference type="GO" id="GO:0016747">
    <property type="term" value="F:acyltransferase activity, transferring groups other than amino-acyl groups"/>
    <property type="evidence" value="ECO:0007669"/>
    <property type="project" value="InterPro"/>
</dbReference>
<dbReference type="Proteomes" id="UP001139293">
    <property type="component" value="Unassembled WGS sequence"/>
</dbReference>
<keyword evidence="3" id="KW-1185">Reference proteome</keyword>
<evidence type="ECO:0000259" key="1">
    <source>
        <dbReference type="PROSITE" id="PS51186"/>
    </source>
</evidence>
<dbReference type="InterPro" id="IPR000182">
    <property type="entry name" value="GNAT_dom"/>
</dbReference>
<sequence length="185" mass="21230">MNIRRAKIADIAALVALEQMHLQDELAADKRDNSFEGQSFSKADFTTLIGQHWVVVAEVDAEIIGYVIAGKWSFFKQWPIYRNLLNRLPKLDYERAKLTESNCCQYGPIWIAKQHRGQGIFEAMVAFLKKQVGSERCYMLTFIAEDNQGSFAAHTRKAGMQVVDYISFDGRDYYLLVLPTNESFF</sequence>
<name>A0A9X1ZEC5_9GAMM</name>
<dbReference type="EMBL" id="JAKILB010000011">
    <property type="protein sequence ID" value="MCL1140123.1"/>
    <property type="molecule type" value="Genomic_DNA"/>
</dbReference>
<evidence type="ECO:0000313" key="3">
    <source>
        <dbReference type="Proteomes" id="UP001139293"/>
    </source>
</evidence>
<dbReference type="Pfam" id="PF00583">
    <property type="entry name" value="Acetyltransf_1"/>
    <property type="match status" value="1"/>
</dbReference>
<reference evidence="2" key="1">
    <citation type="submission" date="2022-01" db="EMBL/GenBank/DDBJ databases">
        <title>Whole genome-based taxonomy of the Shewanellaceae.</title>
        <authorList>
            <person name="Martin-Rodriguez A.J."/>
        </authorList>
    </citation>
    <scope>NUCLEOTIDE SEQUENCE</scope>
    <source>
        <strain evidence="2">KCTC 23973</strain>
    </source>
</reference>
<comment type="caution">
    <text evidence="2">The sequence shown here is derived from an EMBL/GenBank/DDBJ whole genome shotgun (WGS) entry which is preliminary data.</text>
</comment>
<gene>
    <name evidence="2" type="ORF">L2740_16370</name>
</gene>
<feature type="domain" description="N-acetyltransferase" evidence="1">
    <location>
        <begin position="1"/>
        <end position="181"/>
    </location>
</feature>
<dbReference type="AlphaFoldDB" id="A0A9X1ZEC5"/>
<dbReference type="RefSeq" id="WP_248951176.1">
    <property type="nucleotide sequence ID" value="NZ_JAKILB010000011.1"/>
</dbReference>
<dbReference type="Gene3D" id="3.40.630.30">
    <property type="match status" value="1"/>
</dbReference>
<proteinExistence type="predicted"/>
<dbReference type="PROSITE" id="PS51186">
    <property type="entry name" value="GNAT"/>
    <property type="match status" value="1"/>
</dbReference>
<evidence type="ECO:0000313" key="2">
    <source>
        <dbReference type="EMBL" id="MCL1140123.1"/>
    </source>
</evidence>
<accession>A0A9X1ZEC5</accession>
<protein>
    <submittedName>
        <fullName evidence="2">GNAT family N-acetyltransferase</fullName>
    </submittedName>
</protein>
<organism evidence="2 3">
    <name type="scientific">Shewanella pneumatophori</name>
    <dbReference type="NCBI Taxonomy" id="314092"/>
    <lineage>
        <taxon>Bacteria</taxon>
        <taxon>Pseudomonadati</taxon>
        <taxon>Pseudomonadota</taxon>
        <taxon>Gammaproteobacteria</taxon>
        <taxon>Alteromonadales</taxon>
        <taxon>Shewanellaceae</taxon>
        <taxon>Shewanella</taxon>
    </lineage>
</organism>
<dbReference type="SUPFAM" id="SSF55729">
    <property type="entry name" value="Acyl-CoA N-acyltransferases (Nat)"/>
    <property type="match status" value="1"/>
</dbReference>
<dbReference type="InterPro" id="IPR016181">
    <property type="entry name" value="Acyl_CoA_acyltransferase"/>
</dbReference>